<dbReference type="RefSeq" id="XP_062687097.1">
    <property type="nucleotide sequence ID" value="XM_062823950.1"/>
</dbReference>
<comment type="caution">
    <text evidence="4">The sequence shown here is derived from an EMBL/GenBank/DDBJ whole genome shotgun (WGS) entry which is preliminary data.</text>
</comment>
<dbReference type="SUPFAM" id="SSF48403">
    <property type="entry name" value="Ankyrin repeat"/>
    <property type="match status" value="1"/>
</dbReference>
<dbReference type="Proteomes" id="UP001278500">
    <property type="component" value="Unassembled WGS sequence"/>
</dbReference>
<evidence type="ECO:0000313" key="5">
    <source>
        <dbReference type="Proteomes" id="UP001278500"/>
    </source>
</evidence>
<evidence type="ECO:0008006" key="6">
    <source>
        <dbReference type="Google" id="ProtNLM"/>
    </source>
</evidence>
<organism evidence="4 5">
    <name type="scientific">Neurospora tetraspora</name>
    <dbReference type="NCBI Taxonomy" id="94610"/>
    <lineage>
        <taxon>Eukaryota</taxon>
        <taxon>Fungi</taxon>
        <taxon>Dikarya</taxon>
        <taxon>Ascomycota</taxon>
        <taxon>Pezizomycotina</taxon>
        <taxon>Sordariomycetes</taxon>
        <taxon>Sordariomycetidae</taxon>
        <taxon>Sordariales</taxon>
        <taxon>Sordariaceae</taxon>
        <taxon>Neurospora</taxon>
    </lineage>
</organism>
<dbReference type="PROSITE" id="PS50297">
    <property type="entry name" value="ANK_REP_REGION"/>
    <property type="match status" value="1"/>
</dbReference>
<accession>A0AAE0JRM3</accession>
<protein>
    <recommendedName>
        <fullName evidence="6">Ankyrin</fullName>
    </recommendedName>
</protein>
<dbReference type="GeneID" id="87861104"/>
<dbReference type="Pfam" id="PF12796">
    <property type="entry name" value="Ank_2"/>
    <property type="match status" value="1"/>
</dbReference>
<dbReference type="Gene3D" id="1.25.40.20">
    <property type="entry name" value="Ankyrin repeat-containing domain"/>
    <property type="match status" value="1"/>
</dbReference>
<keyword evidence="5" id="KW-1185">Reference proteome</keyword>
<gene>
    <name evidence="4" type="ORF">B0H65DRAFT_414871</name>
</gene>
<evidence type="ECO:0000256" key="1">
    <source>
        <dbReference type="ARBA" id="ARBA00022737"/>
    </source>
</evidence>
<name>A0AAE0JRM3_9PEZI</name>
<dbReference type="PANTHER" id="PTHR24201">
    <property type="entry name" value="ANK_REP_REGION DOMAIN-CONTAINING PROTEIN"/>
    <property type="match status" value="1"/>
</dbReference>
<evidence type="ECO:0000256" key="2">
    <source>
        <dbReference type="ARBA" id="ARBA00023043"/>
    </source>
</evidence>
<reference evidence="4" key="1">
    <citation type="journal article" date="2023" name="Mol. Phylogenet. Evol.">
        <title>Genome-scale phylogeny and comparative genomics of the fungal order Sordariales.</title>
        <authorList>
            <person name="Hensen N."/>
            <person name="Bonometti L."/>
            <person name="Westerberg I."/>
            <person name="Brannstrom I.O."/>
            <person name="Guillou S."/>
            <person name="Cros-Aarteil S."/>
            <person name="Calhoun S."/>
            <person name="Haridas S."/>
            <person name="Kuo A."/>
            <person name="Mondo S."/>
            <person name="Pangilinan J."/>
            <person name="Riley R."/>
            <person name="LaButti K."/>
            <person name="Andreopoulos B."/>
            <person name="Lipzen A."/>
            <person name="Chen C."/>
            <person name="Yan M."/>
            <person name="Daum C."/>
            <person name="Ng V."/>
            <person name="Clum A."/>
            <person name="Steindorff A."/>
            <person name="Ohm R.A."/>
            <person name="Martin F."/>
            <person name="Silar P."/>
            <person name="Natvig D.O."/>
            <person name="Lalanne C."/>
            <person name="Gautier V."/>
            <person name="Ament-Velasquez S.L."/>
            <person name="Kruys A."/>
            <person name="Hutchinson M.I."/>
            <person name="Powell A.J."/>
            <person name="Barry K."/>
            <person name="Miller A.N."/>
            <person name="Grigoriev I.V."/>
            <person name="Debuchy R."/>
            <person name="Gladieux P."/>
            <person name="Hiltunen Thoren M."/>
            <person name="Johannesson H."/>
        </authorList>
    </citation>
    <scope>NUCLEOTIDE SEQUENCE</scope>
    <source>
        <strain evidence="4">CBS 560.94</strain>
    </source>
</reference>
<dbReference type="InterPro" id="IPR050776">
    <property type="entry name" value="Ank_Repeat/CDKN_Inhibitor"/>
</dbReference>
<dbReference type="PROSITE" id="PS50088">
    <property type="entry name" value="ANK_REPEAT"/>
    <property type="match status" value="1"/>
</dbReference>
<dbReference type="InterPro" id="IPR036770">
    <property type="entry name" value="Ankyrin_rpt-contain_sf"/>
</dbReference>
<dbReference type="EMBL" id="JAUEPP010000001">
    <property type="protein sequence ID" value="KAK3355719.1"/>
    <property type="molecule type" value="Genomic_DNA"/>
</dbReference>
<dbReference type="PANTHER" id="PTHR24201:SF15">
    <property type="entry name" value="ANKYRIN REPEAT DOMAIN-CONTAINING PROTEIN 66"/>
    <property type="match status" value="1"/>
</dbReference>
<dbReference type="AlphaFoldDB" id="A0AAE0JRM3"/>
<proteinExistence type="predicted"/>
<keyword evidence="2 3" id="KW-0040">ANK repeat</keyword>
<keyword evidence="1" id="KW-0677">Repeat</keyword>
<reference evidence="4" key="2">
    <citation type="submission" date="2023-06" db="EMBL/GenBank/DDBJ databases">
        <authorList>
            <consortium name="Lawrence Berkeley National Laboratory"/>
            <person name="Haridas S."/>
            <person name="Hensen N."/>
            <person name="Bonometti L."/>
            <person name="Westerberg I."/>
            <person name="Brannstrom I.O."/>
            <person name="Guillou S."/>
            <person name="Cros-Aarteil S."/>
            <person name="Calhoun S."/>
            <person name="Kuo A."/>
            <person name="Mondo S."/>
            <person name="Pangilinan J."/>
            <person name="Riley R."/>
            <person name="Labutti K."/>
            <person name="Andreopoulos B."/>
            <person name="Lipzen A."/>
            <person name="Chen C."/>
            <person name="Yanf M."/>
            <person name="Daum C."/>
            <person name="Ng V."/>
            <person name="Clum A."/>
            <person name="Steindorff A."/>
            <person name="Ohm R."/>
            <person name="Martin F."/>
            <person name="Silar P."/>
            <person name="Natvig D."/>
            <person name="Lalanne C."/>
            <person name="Gautier V."/>
            <person name="Ament-Velasquez S.L."/>
            <person name="Kruys A."/>
            <person name="Hutchinson M.I."/>
            <person name="Powell A.J."/>
            <person name="Barry K."/>
            <person name="Miller A.N."/>
            <person name="Grigoriev I.V."/>
            <person name="Debuchy R."/>
            <person name="Gladieux P."/>
            <person name="Thoren M.H."/>
            <person name="Johannesson H."/>
        </authorList>
    </citation>
    <scope>NUCLEOTIDE SEQUENCE</scope>
    <source>
        <strain evidence="4">CBS 560.94</strain>
    </source>
</reference>
<dbReference type="InterPro" id="IPR002110">
    <property type="entry name" value="Ankyrin_rpt"/>
</dbReference>
<evidence type="ECO:0000313" key="4">
    <source>
        <dbReference type="EMBL" id="KAK3355719.1"/>
    </source>
</evidence>
<sequence>MFITPQESHSISVRAGQGDLAGLSVAVKTLAQREKVTEGEVLISCKDDFQRTAAHIAAQLGQRSSIETLAVLLGSQENKATYFNMANRFTGDRPAHTAMRFGYLDVLRTLVAHGADPTAKNRFGDTVLDYPGDYEMDEARSIVDEYRAKSPQTVA</sequence>
<feature type="repeat" description="ANK" evidence="3">
    <location>
        <begin position="90"/>
        <end position="122"/>
    </location>
</feature>
<evidence type="ECO:0000256" key="3">
    <source>
        <dbReference type="PROSITE-ProRule" id="PRU00023"/>
    </source>
</evidence>